<evidence type="ECO:0000256" key="5">
    <source>
        <dbReference type="ARBA" id="ARBA00022630"/>
    </source>
</evidence>
<evidence type="ECO:0000256" key="8">
    <source>
        <dbReference type="ARBA" id="ARBA00023027"/>
    </source>
</evidence>
<keyword evidence="11" id="KW-0963">Cytoplasm</keyword>
<dbReference type="GO" id="GO:0005829">
    <property type="term" value="C:cytosol"/>
    <property type="evidence" value="ECO:0007669"/>
    <property type="project" value="TreeGrafter"/>
</dbReference>
<feature type="binding site" evidence="11">
    <location>
        <begin position="269"/>
        <end position="283"/>
    </location>
    <ligand>
        <name>NAD(+)</name>
        <dbReference type="ChEBI" id="CHEBI:57540"/>
    </ligand>
</feature>
<dbReference type="InterPro" id="IPR026904">
    <property type="entry name" value="MnmG_C"/>
</dbReference>
<evidence type="ECO:0000313" key="13">
    <source>
        <dbReference type="EMBL" id="PIQ89301.1"/>
    </source>
</evidence>
<dbReference type="SUPFAM" id="SSF51905">
    <property type="entry name" value="FAD/NAD(P)-binding domain"/>
    <property type="match status" value="1"/>
</dbReference>
<keyword evidence="5 11" id="KW-0285">Flavoprotein</keyword>
<dbReference type="PROSITE" id="PS01281">
    <property type="entry name" value="GIDA_2"/>
    <property type="match status" value="1"/>
</dbReference>
<comment type="subcellular location">
    <subcellularLocation>
        <location evidence="11">Cytoplasm</location>
    </subcellularLocation>
</comment>
<dbReference type="InterPro" id="IPR040131">
    <property type="entry name" value="MnmG_N"/>
</dbReference>
<accession>A0A2H0LY32</accession>
<name>A0A2H0LY32_9BACT</name>
<evidence type="ECO:0000256" key="2">
    <source>
        <dbReference type="ARBA" id="ARBA00003717"/>
    </source>
</evidence>
<evidence type="ECO:0000256" key="9">
    <source>
        <dbReference type="ARBA" id="ARBA00025948"/>
    </source>
</evidence>
<evidence type="ECO:0000256" key="7">
    <source>
        <dbReference type="ARBA" id="ARBA00022827"/>
    </source>
</evidence>
<dbReference type="InterPro" id="IPR004416">
    <property type="entry name" value="MnmG"/>
</dbReference>
<dbReference type="PROSITE" id="PS01280">
    <property type="entry name" value="GIDA_1"/>
    <property type="match status" value="1"/>
</dbReference>
<gene>
    <name evidence="11" type="primary">mnmG</name>
    <name evidence="11" type="synonym">gidA</name>
    <name evidence="13" type="ORF">COV72_03675</name>
</gene>
<dbReference type="FunFam" id="1.10.150.570:FF:000001">
    <property type="entry name" value="tRNA uridine 5-carboxymethylaminomethyl modification enzyme MnmG"/>
    <property type="match status" value="1"/>
</dbReference>
<dbReference type="GO" id="GO:0050660">
    <property type="term" value="F:flavin adenine dinucleotide binding"/>
    <property type="evidence" value="ECO:0007669"/>
    <property type="project" value="UniProtKB-UniRule"/>
</dbReference>
<evidence type="ECO:0000256" key="10">
    <source>
        <dbReference type="ARBA" id="ARBA00031800"/>
    </source>
</evidence>
<evidence type="ECO:0000256" key="6">
    <source>
        <dbReference type="ARBA" id="ARBA00022694"/>
    </source>
</evidence>
<dbReference type="Gene3D" id="1.10.10.1800">
    <property type="entry name" value="tRNA uridine 5-carboxymethylaminomethyl modification enzyme MnmG/GidA"/>
    <property type="match status" value="1"/>
</dbReference>
<dbReference type="NCBIfam" id="TIGR00136">
    <property type="entry name" value="mnmG_gidA"/>
    <property type="match status" value="1"/>
</dbReference>
<dbReference type="InterPro" id="IPR049312">
    <property type="entry name" value="GIDA_C_N"/>
</dbReference>
<dbReference type="InterPro" id="IPR044920">
    <property type="entry name" value="MnmG_C_subdom_sf"/>
</dbReference>
<sequence length="639" mass="70548">MDEYDIIVVGAGHAGIEAAVSGAKMGCRILLLTLSQDTIGKMSCNPAIGGVGKGQLVKEIDALGGVMGEAADACGIQFRILNASKGAAVHSSRAQIDMYKYNEHMKQLVSAQENLVIKETEAKSLIIRKGRVCGVITDKKEEIGAKCVIICAGTFLGGKIHRGLESFSGGRIDEPASIALARDFKKLGFNLLRFKTGTCPRIDKDSIDYSGLIVQNGDKAPKPFSFRTKELSQQQVPCHIAYTNQKTHKIINDNLKYSPLYSGKIKASGVRYCPSIEDKIVKFADRERHQLFLEPQGLESIKVYPNGLSTSLPEDAQLKMLHSIEGMERAKVIRFGYAIEHTVIEPTQIYPTLETKLVKNLYLAGQLNGTTGYEEAAAQGLVAGINAALNIKNREPFILDRASSYIGVLIDDLTTKGTNEPYRMFTSRVEYRLILRQDNADLRLAKTGYGLGLVDKKDYLLVEKKKNDISKGMAFLSAARVNPSYSVNKLLTEWGEAALSKSATLKELLRRPKIDFTKIIQLNGIKHGISAEVLKDVEIEVKYEGFIKRQLVEVARFKNLEKIKMPSGLNYSLIPSLSREIKEKLGNFKPLNLGQASRISGVTPAAISMLMVWLKKQSYEYKPGIGKHKMISVEADLQQ</sequence>
<comment type="subunit">
    <text evidence="9 11">Homodimer. Heterotetramer of two MnmE and two MnmG subunits.</text>
</comment>
<comment type="caution">
    <text evidence="11">Lacks conserved residue(s) required for the propagation of feature annotation.</text>
</comment>
<dbReference type="PANTHER" id="PTHR11806">
    <property type="entry name" value="GLUCOSE INHIBITED DIVISION PROTEIN A"/>
    <property type="match status" value="1"/>
</dbReference>
<dbReference type="EMBL" id="PCWA01000052">
    <property type="protein sequence ID" value="PIQ89301.1"/>
    <property type="molecule type" value="Genomic_DNA"/>
</dbReference>
<comment type="function">
    <text evidence="2 11">NAD-binding protein involved in the addition of a carboxymethylaminomethyl (cmnm) group at the wobble position (U34) of certain tRNAs, forming tRNA-cmnm(5)s(2)U34.</text>
</comment>
<keyword evidence="6 11" id="KW-0819">tRNA processing</keyword>
<dbReference type="Pfam" id="PF01134">
    <property type="entry name" value="GIDA"/>
    <property type="match status" value="1"/>
</dbReference>
<organism evidence="13 14">
    <name type="scientific">Candidatus Ghiorseimicrobium undicola</name>
    <dbReference type="NCBI Taxonomy" id="1974746"/>
    <lineage>
        <taxon>Bacteria</taxon>
        <taxon>Pseudomonadati</taxon>
        <taxon>Candidatus Omnitrophota</taxon>
        <taxon>Candidatus Ghiorseimicrobium</taxon>
    </lineage>
</organism>
<evidence type="ECO:0000259" key="12">
    <source>
        <dbReference type="SMART" id="SM01228"/>
    </source>
</evidence>
<dbReference type="GO" id="GO:0030488">
    <property type="term" value="P:tRNA methylation"/>
    <property type="evidence" value="ECO:0007669"/>
    <property type="project" value="TreeGrafter"/>
</dbReference>
<comment type="similarity">
    <text evidence="3 11">Belongs to the MnmG family.</text>
</comment>
<keyword evidence="8 11" id="KW-0520">NAD</keyword>
<evidence type="ECO:0000313" key="14">
    <source>
        <dbReference type="Proteomes" id="UP000229641"/>
    </source>
</evidence>
<dbReference type="InterPro" id="IPR047001">
    <property type="entry name" value="MnmG_C_subdom"/>
</dbReference>
<dbReference type="InterPro" id="IPR020595">
    <property type="entry name" value="MnmG-rel_CS"/>
</dbReference>
<dbReference type="InterPro" id="IPR036188">
    <property type="entry name" value="FAD/NAD-bd_sf"/>
</dbReference>
<evidence type="ECO:0000256" key="3">
    <source>
        <dbReference type="ARBA" id="ARBA00007653"/>
    </source>
</evidence>
<dbReference type="Proteomes" id="UP000229641">
    <property type="component" value="Unassembled WGS sequence"/>
</dbReference>
<evidence type="ECO:0000256" key="11">
    <source>
        <dbReference type="HAMAP-Rule" id="MF_00129"/>
    </source>
</evidence>
<evidence type="ECO:0000256" key="4">
    <source>
        <dbReference type="ARBA" id="ARBA00020461"/>
    </source>
</evidence>
<reference evidence="13 14" key="1">
    <citation type="submission" date="2017-09" db="EMBL/GenBank/DDBJ databases">
        <title>Depth-based differentiation of microbial function through sediment-hosted aquifers and enrichment of novel symbionts in the deep terrestrial subsurface.</title>
        <authorList>
            <person name="Probst A.J."/>
            <person name="Ladd B."/>
            <person name="Jarett J.K."/>
            <person name="Geller-Mcgrath D.E."/>
            <person name="Sieber C.M."/>
            <person name="Emerson J.B."/>
            <person name="Anantharaman K."/>
            <person name="Thomas B.C."/>
            <person name="Malmstrom R."/>
            <person name="Stieglmeier M."/>
            <person name="Klingl A."/>
            <person name="Woyke T."/>
            <person name="Ryan C.M."/>
            <person name="Banfield J.F."/>
        </authorList>
    </citation>
    <scope>NUCLEOTIDE SEQUENCE [LARGE SCALE GENOMIC DNA]</scope>
    <source>
        <strain evidence="13">CG11_big_fil_rev_8_21_14_0_20_42_13</strain>
    </source>
</reference>
<dbReference type="AlphaFoldDB" id="A0A2H0LY32"/>
<evidence type="ECO:0000256" key="1">
    <source>
        <dbReference type="ARBA" id="ARBA00001974"/>
    </source>
</evidence>
<dbReference type="FunFam" id="3.50.50.60:FF:000002">
    <property type="entry name" value="tRNA uridine 5-carboxymethylaminomethyl modification enzyme MnmG"/>
    <property type="match status" value="1"/>
</dbReference>
<dbReference type="Gene3D" id="1.10.150.570">
    <property type="entry name" value="GidA associated domain, C-terminal subdomain"/>
    <property type="match status" value="1"/>
</dbReference>
<comment type="cofactor">
    <cofactor evidence="1 11">
        <name>FAD</name>
        <dbReference type="ChEBI" id="CHEBI:57692"/>
    </cofactor>
</comment>
<dbReference type="HAMAP" id="MF_00129">
    <property type="entry name" value="MnmG_GidA"/>
    <property type="match status" value="1"/>
</dbReference>
<protein>
    <recommendedName>
        <fullName evidence="4 11">tRNA uridine 5-carboxymethylaminomethyl modification enzyme MnmG</fullName>
    </recommendedName>
    <alternativeName>
        <fullName evidence="10 11">Glucose-inhibited division protein A</fullName>
    </alternativeName>
</protein>
<feature type="domain" description="tRNA uridine 5-carboxymethylaminomethyl modification enzyme C-terminal subdomain" evidence="12">
    <location>
        <begin position="541"/>
        <end position="612"/>
    </location>
</feature>
<dbReference type="InterPro" id="IPR002218">
    <property type="entry name" value="MnmG-rel"/>
</dbReference>
<comment type="caution">
    <text evidence="13">The sequence shown here is derived from an EMBL/GenBank/DDBJ whole genome shotgun (WGS) entry which is preliminary data.</text>
</comment>
<dbReference type="PANTHER" id="PTHR11806:SF0">
    <property type="entry name" value="PROTEIN MTO1 HOMOLOG, MITOCHONDRIAL"/>
    <property type="match status" value="1"/>
</dbReference>
<proteinExistence type="inferred from homology"/>
<dbReference type="GO" id="GO:0002098">
    <property type="term" value="P:tRNA wobble uridine modification"/>
    <property type="evidence" value="ECO:0007669"/>
    <property type="project" value="InterPro"/>
</dbReference>
<dbReference type="Gene3D" id="3.50.50.60">
    <property type="entry name" value="FAD/NAD(P)-binding domain"/>
    <property type="match status" value="2"/>
</dbReference>
<dbReference type="SMART" id="SM01228">
    <property type="entry name" value="GIDA_assoc_3"/>
    <property type="match status" value="1"/>
</dbReference>
<dbReference type="Pfam" id="PF13932">
    <property type="entry name" value="SAM_GIDA_C"/>
    <property type="match status" value="1"/>
</dbReference>
<feature type="binding site" evidence="11">
    <location>
        <begin position="10"/>
        <end position="15"/>
    </location>
    <ligand>
        <name>FAD</name>
        <dbReference type="ChEBI" id="CHEBI:57692"/>
    </ligand>
</feature>
<dbReference type="Pfam" id="PF21680">
    <property type="entry name" value="GIDA_C_1st"/>
    <property type="match status" value="1"/>
</dbReference>
<keyword evidence="7 11" id="KW-0274">FAD</keyword>